<sequence>MSENAVPSPGRLRGVLDWLREGYPAGIPPKDYIPLLALLRRRLTEDEVREVAREIADLDGAGTEDIGVQITKITDALPSDDDVARVEARLTEHHGWPEDA</sequence>
<keyword evidence="2" id="KW-1185">Reference proteome</keyword>
<dbReference type="InterPro" id="IPR021784">
    <property type="entry name" value="DUF3349"/>
</dbReference>
<evidence type="ECO:0000313" key="1">
    <source>
        <dbReference type="EMBL" id="MFC6045006.1"/>
    </source>
</evidence>
<dbReference type="Gene3D" id="6.10.140.2080">
    <property type="match status" value="1"/>
</dbReference>
<accession>A0ABW1LNK1</accession>
<name>A0ABW1LNK1_9ACTN</name>
<dbReference type="Gene3D" id="1.10.10.2390">
    <property type="match status" value="1"/>
</dbReference>
<dbReference type="EMBL" id="JBHSRJ010000008">
    <property type="protein sequence ID" value="MFC6045006.1"/>
    <property type="molecule type" value="Genomic_DNA"/>
</dbReference>
<comment type="caution">
    <text evidence="1">The sequence shown here is derived from an EMBL/GenBank/DDBJ whole genome shotgun (WGS) entry which is preliminary data.</text>
</comment>
<protein>
    <submittedName>
        <fullName evidence="1">DUF3349 domain-containing protein</fullName>
    </submittedName>
</protein>
<dbReference type="RefSeq" id="WP_379157418.1">
    <property type="nucleotide sequence ID" value="NZ_JBHSRJ010000008.1"/>
</dbReference>
<dbReference type="Pfam" id="PF11829">
    <property type="entry name" value="DUF3349"/>
    <property type="match status" value="1"/>
</dbReference>
<reference evidence="2" key="1">
    <citation type="journal article" date="2019" name="Int. J. Syst. Evol. Microbiol.">
        <title>The Global Catalogue of Microorganisms (GCM) 10K type strain sequencing project: providing services to taxonomists for standard genome sequencing and annotation.</title>
        <authorList>
            <consortium name="The Broad Institute Genomics Platform"/>
            <consortium name="The Broad Institute Genome Sequencing Center for Infectious Disease"/>
            <person name="Wu L."/>
            <person name="Ma J."/>
        </authorList>
    </citation>
    <scope>NUCLEOTIDE SEQUENCE [LARGE SCALE GENOMIC DNA]</scope>
    <source>
        <strain evidence="2">CCUG 54522</strain>
    </source>
</reference>
<gene>
    <name evidence="1" type="ORF">ACFPYL_18105</name>
</gene>
<organism evidence="1 2">
    <name type="scientific">Nocardioides hankookensis</name>
    <dbReference type="NCBI Taxonomy" id="443157"/>
    <lineage>
        <taxon>Bacteria</taxon>
        <taxon>Bacillati</taxon>
        <taxon>Actinomycetota</taxon>
        <taxon>Actinomycetes</taxon>
        <taxon>Propionibacteriales</taxon>
        <taxon>Nocardioidaceae</taxon>
        <taxon>Nocardioides</taxon>
    </lineage>
</organism>
<proteinExistence type="predicted"/>
<evidence type="ECO:0000313" key="2">
    <source>
        <dbReference type="Proteomes" id="UP001596135"/>
    </source>
</evidence>
<dbReference type="Proteomes" id="UP001596135">
    <property type="component" value="Unassembled WGS sequence"/>
</dbReference>